<reference evidence="1 2" key="1">
    <citation type="submission" date="2015-01" db="EMBL/GenBank/DDBJ databases">
        <title>Evolution of Trichinella species and genotypes.</title>
        <authorList>
            <person name="Korhonen P.K."/>
            <person name="Edoardo P."/>
            <person name="Giuseppe L.R."/>
            <person name="Gasser R.B."/>
        </authorList>
    </citation>
    <scope>NUCLEOTIDE SEQUENCE [LARGE SCALE GENOMIC DNA]</scope>
    <source>
        <strain evidence="1">ISS120</strain>
    </source>
</reference>
<dbReference type="EMBL" id="JYDI01000209">
    <property type="protein sequence ID" value="KRY48387.1"/>
    <property type="molecule type" value="Genomic_DNA"/>
</dbReference>
<organism evidence="1 2">
    <name type="scientific">Trichinella britovi</name>
    <name type="common">Parasitic roundworm</name>
    <dbReference type="NCBI Taxonomy" id="45882"/>
    <lineage>
        <taxon>Eukaryota</taxon>
        <taxon>Metazoa</taxon>
        <taxon>Ecdysozoa</taxon>
        <taxon>Nematoda</taxon>
        <taxon>Enoplea</taxon>
        <taxon>Dorylaimia</taxon>
        <taxon>Trichinellida</taxon>
        <taxon>Trichinellidae</taxon>
        <taxon>Trichinella</taxon>
    </lineage>
</organism>
<dbReference type="AlphaFoldDB" id="A0A0V1CI56"/>
<name>A0A0V1CI56_TRIBR</name>
<evidence type="ECO:0000313" key="1">
    <source>
        <dbReference type="EMBL" id="KRY48387.1"/>
    </source>
</evidence>
<protein>
    <submittedName>
        <fullName evidence="1">Uncharacterized protein</fullName>
    </submittedName>
</protein>
<dbReference type="Proteomes" id="UP000054653">
    <property type="component" value="Unassembled WGS sequence"/>
</dbReference>
<dbReference type="OrthoDB" id="10556771at2759"/>
<accession>A0A0V1CI56</accession>
<proteinExistence type="predicted"/>
<keyword evidence="2" id="KW-1185">Reference proteome</keyword>
<gene>
    <name evidence="1" type="ORF">T03_9965</name>
</gene>
<evidence type="ECO:0000313" key="2">
    <source>
        <dbReference type="Proteomes" id="UP000054653"/>
    </source>
</evidence>
<comment type="caution">
    <text evidence="1">The sequence shown here is derived from an EMBL/GenBank/DDBJ whole genome shotgun (WGS) entry which is preliminary data.</text>
</comment>
<sequence>MKLFDQQCALQGDFGDKFLALPLIPEALNNKLGQSKGCCHFGKYASFSLTDGFVCTEKLNHYTFLLIRRSWRCVPKPTRAALRLTLLHCRQHLPFLMMFHSISKANLNNSFIYTFTSANSIDIAVCEIFVNLSKGSNPLQLIVVKQFLSDVKSDQ</sequence>